<keyword evidence="2" id="KW-1185">Reference proteome</keyword>
<accession>K6YMX7</accession>
<dbReference type="AlphaFoldDB" id="K6YMX7"/>
<sequence>MLVVMTAAEGCSAPIADRLLIKKNRIIVGIVEVTEFALSMRIKFNAGK</sequence>
<dbReference type="Proteomes" id="UP000006322">
    <property type="component" value="Unassembled WGS sequence"/>
</dbReference>
<reference evidence="2" key="1">
    <citation type="journal article" date="2014" name="Environ. Microbiol.">
        <title>Comparative genomics of the marine bacterial genus Glaciecola reveals the high degree of genomic diversity and genomic characteristic for cold adaptation.</title>
        <authorList>
            <person name="Qin Q.L."/>
            <person name="Xie B.B."/>
            <person name="Yu Y."/>
            <person name="Shu Y.L."/>
            <person name="Rong J.C."/>
            <person name="Zhang Y.J."/>
            <person name="Zhao D.L."/>
            <person name="Chen X.L."/>
            <person name="Zhang X.Y."/>
            <person name="Chen B."/>
            <person name="Zhou B.C."/>
            <person name="Zhang Y.Z."/>
        </authorList>
    </citation>
    <scope>NUCLEOTIDE SEQUENCE [LARGE SCALE GENOMIC DNA]</scope>
    <source>
        <strain evidence="2">LMG 21857</strain>
    </source>
</reference>
<proteinExistence type="predicted"/>
<comment type="caution">
    <text evidence="1">The sequence shown here is derived from an EMBL/GenBank/DDBJ whole genome shotgun (WGS) entry which is preliminary data.</text>
</comment>
<evidence type="ECO:0000313" key="1">
    <source>
        <dbReference type="EMBL" id="GAC34049.1"/>
    </source>
</evidence>
<organism evidence="1 2">
    <name type="scientific">Paraglaciecola polaris LMG 21857</name>
    <dbReference type="NCBI Taxonomy" id="1129793"/>
    <lineage>
        <taxon>Bacteria</taxon>
        <taxon>Pseudomonadati</taxon>
        <taxon>Pseudomonadota</taxon>
        <taxon>Gammaproteobacteria</taxon>
        <taxon>Alteromonadales</taxon>
        <taxon>Alteromonadaceae</taxon>
        <taxon>Paraglaciecola</taxon>
    </lineage>
</organism>
<evidence type="ECO:0000313" key="2">
    <source>
        <dbReference type="Proteomes" id="UP000006322"/>
    </source>
</evidence>
<dbReference type="EMBL" id="BAER01000090">
    <property type="protein sequence ID" value="GAC34049.1"/>
    <property type="molecule type" value="Genomic_DNA"/>
</dbReference>
<protein>
    <submittedName>
        <fullName evidence="1">Uncharacterized protein</fullName>
    </submittedName>
</protein>
<gene>
    <name evidence="1" type="ORF">GPLA_3158</name>
</gene>
<name>K6YMX7_9ALTE</name>